<dbReference type="Pfam" id="PF15031">
    <property type="entry name" value="DUF4528"/>
    <property type="match status" value="1"/>
</dbReference>
<reference evidence="2" key="2">
    <citation type="submission" date="2025-08" db="UniProtKB">
        <authorList>
            <consortium name="Ensembl"/>
        </authorList>
    </citation>
    <scope>IDENTIFICATION</scope>
</reference>
<evidence type="ECO:0000256" key="1">
    <source>
        <dbReference type="SAM" id="MobiDB-lite"/>
    </source>
</evidence>
<gene>
    <name evidence="2" type="primary">c7h15orf61</name>
</gene>
<evidence type="ECO:0000313" key="3">
    <source>
        <dbReference type="Proteomes" id="UP000472276"/>
    </source>
</evidence>
<reference evidence="3" key="1">
    <citation type="submission" date="2020-03" db="EMBL/GenBank/DDBJ databases">
        <title>Evolution of repeat sequences and sex chromosomes of tilapia species revealed by chromosome-level genomes.</title>
        <authorList>
            <person name="Xu L."/>
            <person name="Tao W."/>
            <person name="Wang D."/>
            <person name="Zhou Q."/>
        </authorList>
    </citation>
    <scope>NUCLEOTIDE SEQUENCE [LARGE SCALE GENOMIC DNA]</scope>
    <source>
        <strain evidence="3">Israel</strain>
    </source>
</reference>
<feature type="compositionally biased region" description="Basic and acidic residues" evidence="1">
    <location>
        <begin position="21"/>
        <end position="37"/>
    </location>
</feature>
<dbReference type="PANTHER" id="PTHR34651">
    <property type="entry name" value="SIMILAR TO ENSANGP00000021391"/>
    <property type="match status" value="1"/>
</dbReference>
<dbReference type="Ensembl" id="ENSOABT00000080457.1">
    <property type="protein sequence ID" value="ENSOABP00000061201.1"/>
    <property type="gene ID" value="ENSOABG00000037072.1"/>
</dbReference>
<protein>
    <submittedName>
        <fullName evidence="2">Uncharacterized protein</fullName>
    </submittedName>
</protein>
<name>A0AAZ1WZU4_OREAU</name>
<dbReference type="PANTHER" id="PTHR34651:SF1">
    <property type="entry name" value="SIMILAR TO ENSANGP00000021391"/>
    <property type="match status" value="1"/>
</dbReference>
<dbReference type="InterPro" id="IPR029245">
    <property type="entry name" value="DUF4528"/>
</dbReference>
<reference evidence="2" key="3">
    <citation type="submission" date="2025-09" db="UniProtKB">
        <authorList>
            <consortium name="Ensembl"/>
        </authorList>
    </citation>
    <scope>IDENTIFICATION</scope>
</reference>
<feature type="compositionally biased region" description="Polar residues" evidence="1">
    <location>
        <begin position="38"/>
        <end position="55"/>
    </location>
</feature>
<sequence>INTRLKLILLKRNKFGATRFQPDELSRGTRTDARSTTETENQPEESCSSSHSTLGRTGPRPAASEVLTCHLQQRRLPPWTSYCVRYSSVHNDQFGLSNFNWRVQGSNYHILRTGCFPFIKYHCTKAPPQNLDFEDRFFTTLKVINLGIPCLAYGIGCWMVVGASETVQTSVGPVTVYFAYKEEEGAQY</sequence>
<evidence type="ECO:0000313" key="2">
    <source>
        <dbReference type="Ensembl" id="ENSOABP00000061201.1"/>
    </source>
</evidence>
<feature type="region of interest" description="Disordered" evidence="1">
    <location>
        <begin position="20"/>
        <end position="61"/>
    </location>
</feature>
<organism evidence="2 3">
    <name type="scientific">Oreochromis aureus</name>
    <name type="common">Israeli tilapia</name>
    <name type="synonym">Chromis aureus</name>
    <dbReference type="NCBI Taxonomy" id="47969"/>
    <lineage>
        <taxon>Eukaryota</taxon>
        <taxon>Metazoa</taxon>
        <taxon>Chordata</taxon>
        <taxon>Craniata</taxon>
        <taxon>Vertebrata</taxon>
        <taxon>Euteleostomi</taxon>
        <taxon>Actinopterygii</taxon>
        <taxon>Neopterygii</taxon>
        <taxon>Teleostei</taxon>
        <taxon>Neoteleostei</taxon>
        <taxon>Acanthomorphata</taxon>
        <taxon>Ovalentaria</taxon>
        <taxon>Cichlomorphae</taxon>
        <taxon>Cichliformes</taxon>
        <taxon>Cichlidae</taxon>
        <taxon>African cichlids</taxon>
        <taxon>Pseudocrenilabrinae</taxon>
        <taxon>Oreochromini</taxon>
        <taxon>Oreochromis</taxon>
    </lineage>
</organism>
<dbReference type="AlphaFoldDB" id="A0AAZ1WZU4"/>
<accession>A0AAZ1WZU4</accession>
<dbReference type="Proteomes" id="UP000472276">
    <property type="component" value="Unassembled WGS sequence"/>
</dbReference>
<keyword evidence="3" id="KW-1185">Reference proteome</keyword>
<proteinExistence type="predicted"/>